<dbReference type="Gene3D" id="3.40.50.300">
    <property type="entry name" value="P-loop containing nucleotide triphosphate hydrolases"/>
    <property type="match status" value="1"/>
</dbReference>
<dbReference type="InterPro" id="IPR003593">
    <property type="entry name" value="AAA+_ATPase"/>
</dbReference>
<gene>
    <name evidence="3" type="ORF">IDM40_04610</name>
</gene>
<accession>A0ABR9P2D2</accession>
<dbReference type="Proteomes" id="UP000806528">
    <property type="component" value="Unassembled WGS sequence"/>
</dbReference>
<evidence type="ECO:0000313" key="4">
    <source>
        <dbReference type="Proteomes" id="UP000806528"/>
    </source>
</evidence>
<dbReference type="SMART" id="SM00382">
    <property type="entry name" value="AAA"/>
    <property type="match status" value="1"/>
</dbReference>
<protein>
    <recommendedName>
        <fullName evidence="2">AAA+ ATPase domain-containing protein</fullName>
    </recommendedName>
</protein>
<name>A0ABR9P2D2_9ACTN</name>
<evidence type="ECO:0000256" key="1">
    <source>
        <dbReference type="SAM" id="MobiDB-lite"/>
    </source>
</evidence>
<dbReference type="RefSeq" id="WP_193120630.1">
    <property type="nucleotide sequence ID" value="NZ_JADBGI010000003.1"/>
</dbReference>
<dbReference type="Gene3D" id="1.25.40.10">
    <property type="entry name" value="Tetratricopeptide repeat domain"/>
    <property type="match status" value="1"/>
</dbReference>
<dbReference type="InterPro" id="IPR011990">
    <property type="entry name" value="TPR-like_helical_dom_sf"/>
</dbReference>
<comment type="caution">
    <text evidence="3">The sequence shown here is derived from an EMBL/GenBank/DDBJ whole genome shotgun (WGS) entry which is preliminary data.</text>
</comment>
<dbReference type="SUPFAM" id="SSF52540">
    <property type="entry name" value="P-loop containing nucleoside triphosphate hydrolases"/>
    <property type="match status" value="1"/>
</dbReference>
<dbReference type="SUPFAM" id="SSF48452">
    <property type="entry name" value="TPR-like"/>
    <property type="match status" value="1"/>
</dbReference>
<evidence type="ECO:0000313" key="3">
    <source>
        <dbReference type="EMBL" id="MBE2997992.1"/>
    </source>
</evidence>
<feature type="domain" description="AAA+ ATPase" evidence="2">
    <location>
        <begin position="67"/>
        <end position="226"/>
    </location>
</feature>
<dbReference type="InterPro" id="IPR027417">
    <property type="entry name" value="P-loop_NTPase"/>
</dbReference>
<proteinExistence type="predicted"/>
<dbReference type="PANTHER" id="PTHR47691:SF3">
    <property type="entry name" value="HTH-TYPE TRANSCRIPTIONAL REGULATOR RV0890C-RELATED"/>
    <property type="match status" value="1"/>
</dbReference>
<evidence type="ECO:0000259" key="2">
    <source>
        <dbReference type="SMART" id="SM00382"/>
    </source>
</evidence>
<dbReference type="EMBL" id="JADBGI010000003">
    <property type="protein sequence ID" value="MBE2997992.1"/>
    <property type="molecule type" value="Genomic_DNA"/>
</dbReference>
<keyword evidence="4" id="KW-1185">Reference proteome</keyword>
<feature type="region of interest" description="Disordered" evidence="1">
    <location>
        <begin position="433"/>
        <end position="470"/>
    </location>
</feature>
<feature type="compositionally biased region" description="Basic and acidic residues" evidence="1">
    <location>
        <begin position="448"/>
        <end position="464"/>
    </location>
</feature>
<organism evidence="3 4">
    <name type="scientific">Nocardiopsis coralli</name>
    <dbReference type="NCBI Taxonomy" id="2772213"/>
    <lineage>
        <taxon>Bacteria</taxon>
        <taxon>Bacillati</taxon>
        <taxon>Actinomycetota</taxon>
        <taxon>Actinomycetes</taxon>
        <taxon>Streptosporangiales</taxon>
        <taxon>Nocardiopsidaceae</taxon>
        <taxon>Nocardiopsis</taxon>
    </lineage>
</organism>
<sequence length="738" mass="80882">MSGTHNTYSGDSASTVLQIGTMNGDFAGGGSEPRPVRLVHGTTSAFQNRQAQLSEFDALLEQVEQGRSRLWCLTGPPGIGKTALAMNWINRKRDHFSHAQIAMACGGDLGEGHGRGIVEICDRYFSRRGIDTDRPGFDTDEGKIAMFRAMIEEQDRPTVLLLDDVRTAAQVRPFLSNTPNLVVITTSRLPVKGVADSLPEIFDLQPLPDGDVAALFRDVLRRRHPERLDAEPEAFARLIALCGGSPLLAGTTAALLHDRADLTVGGVVERMEAEGRLTHLVASVEDGPDPAAVFEVSYAELGSNARALYRALGLHPVRDVDRWLAGSLLRDAPNEGGDPRHTGEPWERALGELCRRRLLTWDPGSGRYVMDDLTYEHARLAAQRHGTDGERRRIRARIREYYLYAAVAADTVRTHRWRVGPLYGAEAPFPLPAFTGPAEGETELGPWLEKRRNPDNPDVHRDEDTPPTPDQWFEGAVETLLELARGGEPGDAWQLAEATNGYFTANGRNDLRALMLAAGLEDALECGNADAIARMYAQLAEAALGAGHLDKALEHARASLSTAETPSADPRGRGAALEWIGLHARRSGDAVEAERLLQESRPFLDHTRERPLALSDMHLGDVAAMRGDTDAALEWYRTSMERFRSHARLEGPDRANEGKVLLAQARLVQDPAQKRTLLEEALRAFVAADRAHQVGKVLEGLGELLDGQERARAWAAAAEVYELVGRVAEAERVRARIG</sequence>
<dbReference type="PANTHER" id="PTHR47691">
    <property type="entry name" value="REGULATOR-RELATED"/>
    <property type="match status" value="1"/>
</dbReference>
<reference evidence="3 4" key="1">
    <citation type="submission" date="2020-09" db="EMBL/GenBank/DDBJ databases">
        <title>Diversity and distribution of actinomycetes associated with coral in the coast of Hainan.</title>
        <authorList>
            <person name="Li F."/>
        </authorList>
    </citation>
    <scope>NUCLEOTIDE SEQUENCE [LARGE SCALE GENOMIC DNA]</scope>
    <source>
        <strain evidence="3 4">HNM0947</strain>
    </source>
</reference>